<dbReference type="AlphaFoldDB" id="A0A8S4RYT8"/>
<evidence type="ECO:0000256" key="7">
    <source>
        <dbReference type="ARBA" id="ARBA00023146"/>
    </source>
</evidence>
<evidence type="ECO:0000256" key="3">
    <source>
        <dbReference type="ARBA" id="ARBA00022598"/>
    </source>
</evidence>
<dbReference type="GO" id="GO:0005829">
    <property type="term" value="C:cytosol"/>
    <property type="evidence" value="ECO:0007669"/>
    <property type="project" value="TreeGrafter"/>
</dbReference>
<accession>A0A8S4RYT8</accession>
<dbReference type="SUPFAM" id="SSF52374">
    <property type="entry name" value="Nucleotidylyl transferase"/>
    <property type="match status" value="1"/>
</dbReference>
<reference evidence="13" key="1">
    <citation type="submission" date="2022-03" db="EMBL/GenBank/DDBJ databases">
        <authorList>
            <person name="Lindestad O."/>
        </authorList>
    </citation>
    <scope>NUCLEOTIDE SEQUENCE</scope>
</reference>
<organism evidence="13 14">
    <name type="scientific">Pararge aegeria aegeria</name>
    <dbReference type="NCBI Taxonomy" id="348720"/>
    <lineage>
        <taxon>Eukaryota</taxon>
        <taxon>Metazoa</taxon>
        <taxon>Ecdysozoa</taxon>
        <taxon>Arthropoda</taxon>
        <taxon>Hexapoda</taxon>
        <taxon>Insecta</taxon>
        <taxon>Pterygota</taxon>
        <taxon>Neoptera</taxon>
        <taxon>Endopterygota</taxon>
        <taxon>Lepidoptera</taxon>
        <taxon>Glossata</taxon>
        <taxon>Ditrysia</taxon>
        <taxon>Papilionoidea</taxon>
        <taxon>Nymphalidae</taxon>
        <taxon>Satyrinae</taxon>
        <taxon>Satyrini</taxon>
        <taxon>Parargina</taxon>
        <taxon>Pararge</taxon>
    </lineage>
</organism>
<evidence type="ECO:0000256" key="4">
    <source>
        <dbReference type="ARBA" id="ARBA00022741"/>
    </source>
</evidence>
<keyword evidence="7 10" id="KW-0030">Aminoacyl-tRNA synthetase</keyword>
<dbReference type="NCBIfam" id="TIGR00422">
    <property type="entry name" value="valS"/>
    <property type="match status" value="1"/>
</dbReference>
<dbReference type="InterPro" id="IPR033705">
    <property type="entry name" value="Anticodon_Ia_Val"/>
</dbReference>
<comment type="caution">
    <text evidence="13">The sequence shown here is derived from an EMBL/GenBank/DDBJ whole genome shotgun (WGS) entry which is preliminary data.</text>
</comment>
<dbReference type="Proteomes" id="UP000838756">
    <property type="component" value="Unassembled WGS sequence"/>
</dbReference>
<evidence type="ECO:0000256" key="8">
    <source>
        <dbReference type="ARBA" id="ARBA00029936"/>
    </source>
</evidence>
<dbReference type="EC" id="6.1.1.9" evidence="2"/>
<dbReference type="GO" id="GO:0005524">
    <property type="term" value="F:ATP binding"/>
    <property type="evidence" value="ECO:0007669"/>
    <property type="project" value="UniProtKB-KW"/>
</dbReference>
<feature type="domain" description="Aminoacyl-tRNA synthetase class Ia" evidence="11">
    <location>
        <begin position="45"/>
        <end position="654"/>
    </location>
</feature>
<evidence type="ECO:0000313" key="14">
    <source>
        <dbReference type="Proteomes" id="UP000838756"/>
    </source>
</evidence>
<dbReference type="Pfam" id="PF00133">
    <property type="entry name" value="tRNA-synt_1"/>
    <property type="match status" value="1"/>
</dbReference>
<gene>
    <name evidence="13" type="primary">jg8126</name>
    <name evidence="13" type="ORF">PAEG_LOCUS18826</name>
</gene>
<evidence type="ECO:0000313" key="13">
    <source>
        <dbReference type="EMBL" id="CAH2242554.1"/>
    </source>
</evidence>
<dbReference type="PANTHER" id="PTHR11946:SF109">
    <property type="entry name" value="VALINE--TRNA LIGASE"/>
    <property type="match status" value="1"/>
</dbReference>
<keyword evidence="3 10" id="KW-0436">Ligase</keyword>
<dbReference type="Pfam" id="PF08264">
    <property type="entry name" value="Anticodon_1"/>
    <property type="match status" value="1"/>
</dbReference>
<dbReference type="InterPro" id="IPR002303">
    <property type="entry name" value="Valyl-tRNA_ligase"/>
</dbReference>
<dbReference type="CDD" id="cd00817">
    <property type="entry name" value="ValRS_core"/>
    <property type="match status" value="1"/>
</dbReference>
<dbReference type="InterPro" id="IPR009008">
    <property type="entry name" value="Val/Leu/Ile-tRNA-synth_edit"/>
</dbReference>
<evidence type="ECO:0000256" key="9">
    <source>
        <dbReference type="ARBA" id="ARBA00047552"/>
    </source>
</evidence>
<dbReference type="PROSITE" id="PS00178">
    <property type="entry name" value="AA_TRNA_LIGASE_I"/>
    <property type="match status" value="1"/>
</dbReference>
<dbReference type="PANTHER" id="PTHR11946">
    <property type="entry name" value="VALYL-TRNA SYNTHETASES"/>
    <property type="match status" value="1"/>
</dbReference>
<sequence length="986" mass="113186">MIRHVHSFPVIYSPRRYVSSTTRIVKKQNLPGPAYKPELVENSKYDKWERKGIFSADPASHKPHFSLVLPPPNVTGKLHLGHALSCTIQDVIVRRKRSLGVNVLWVPGTDHAGIATQGVVEKYLKSTQNVNRHDLGRDNFNKEVWKWKERHGNTICQQLRILGSSLDWSRESFTMDALHTNAVNSAFINLFKKGLIYRKKALVNWCNALNSTVSDIEVENLHINGPTELMLPGYEKPVTFGLIYDFAYKVYGSNEEIVVSTTMPETMLGDTAIAVHPQDNRYKHLRDKKVLHPFRKNVIPIIFDDFVDISFGTGAVKITPAHSKVDFDVSKRHNLPVLQVLSESGMMQNAGIFNNMKKYECRKILIQEMKDLGILKSVAPHQMTLPICSRTRDVIDYIPKEQWFLSCSELNKRAAQVVIDKQLNIEPDKFIKNWLNWTSDNRDWCISRQLWWGHQIPAYKCCAKNNIVWIAAMDEQSARLQASKYLRSLPEDIIAERDRDVLDTWFSSGIYPFSSLGWPDHHYNDTYSRFYPLSLMVTGHDILGFWVHRMVILGIELTGQLPFNNVLLHGIICDGKGAKMSKSRGNVIDPIDVINGITMEGLRDKALNMHNNGVLSKDELNKAVAYQKTNFSNTNGIPECGVDALRFTLLSQDIKSHFINFDVSQCHANKLFCNKIWQSIKYMQICYGKLKDNDEEVTINDLTYFDKWILSRLSNMVEKVNDSMDTYEFHIAAKSLRTLIYNEFCDVYLEATKPGFDDGKPITGYAHAHTLSAVLNVSLRCLAPFMVYLTDELIPKIPAFEKNIIHNFADLENDYFDFPHTKDIIVWKNDDLEMRINKVISTINLLRELKGLYNMPNKLKPLVFVKTQNESLIEDVKNSKKIVQHLSRIANVVFNEEPQNNCANAVLDEDTEISIEILSADMENTILSARDKLLKKLHKLEQGLLQFENKISSISYVNNASEWTQILDREKLHSKKEELKRLQRLI</sequence>
<keyword evidence="6 10" id="KW-0648">Protein biosynthesis</keyword>
<dbReference type="CDD" id="cd07962">
    <property type="entry name" value="Anticodon_Ia_Val"/>
    <property type="match status" value="1"/>
</dbReference>
<protein>
    <recommendedName>
        <fullName evidence="2">valine--tRNA ligase</fullName>
        <ecNumber evidence="2">6.1.1.9</ecNumber>
    </recommendedName>
    <alternativeName>
        <fullName evidence="8">Valyl-tRNA synthetase</fullName>
    </alternativeName>
</protein>
<evidence type="ECO:0000259" key="12">
    <source>
        <dbReference type="Pfam" id="PF08264"/>
    </source>
</evidence>
<keyword evidence="5 10" id="KW-0067">ATP-binding</keyword>
<dbReference type="FunFam" id="3.90.740.10:FF:000005">
    <property type="entry name" value="Valine--tRNA ligase, mitochondrial"/>
    <property type="match status" value="1"/>
</dbReference>
<dbReference type="Gene3D" id="2.170.220.10">
    <property type="match status" value="1"/>
</dbReference>
<dbReference type="GO" id="GO:0006438">
    <property type="term" value="P:valyl-tRNA aminoacylation"/>
    <property type="evidence" value="ECO:0007669"/>
    <property type="project" value="InterPro"/>
</dbReference>
<dbReference type="Gene3D" id="1.10.730.10">
    <property type="entry name" value="Isoleucyl-tRNA Synthetase, Domain 1"/>
    <property type="match status" value="1"/>
</dbReference>
<dbReference type="GO" id="GO:0004832">
    <property type="term" value="F:valine-tRNA ligase activity"/>
    <property type="evidence" value="ECO:0007669"/>
    <property type="project" value="UniProtKB-EC"/>
</dbReference>
<dbReference type="InterPro" id="IPR013155">
    <property type="entry name" value="M/V/L/I-tRNA-synth_anticd-bd"/>
</dbReference>
<dbReference type="Gene3D" id="3.40.50.620">
    <property type="entry name" value="HUPs"/>
    <property type="match status" value="2"/>
</dbReference>
<evidence type="ECO:0000256" key="2">
    <source>
        <dbReference type="ARBA" id="ARBA00013169"/>
    </source>
</evidence>
<keyword evidence="14" id="KW-1185">Reference proteome</keyword>
<keyword evidence="4 10" id="KW-0547">Nucleotide-binding</keyword>
<dbReference type="Gene3D" id="3.90.740.10">
    <property type="entry name" value="Valyl/Leucyl/Isoleucyl-tRNA synthetase, editing domain"/>
    <property type="match status" value="1"/>
</dbReference>
<evidence type="ECO:0000256" key="6">
    <source>
        <dbReference type="ARBA" id="ARBA00022917"/>
    </source>
</evidence>
<evidence type="ECO:0000256" key="1">
    <source>
        <dbReference type="ARBA" id="ARBA00005594"/>
    </source>
</evidence>
<dbReference type="SUPFAM" id="SSF50677">
    <property type="entry name" value="ValRS/IleRS/LeuRS editing domain"/>
    <property type="match status" value="1"/>
</dbReference>
<dbReference type="FunFam" id="3.40.50.620:FF:000020">
    <property type="entry name" value="Valine--tRNA ligase, mitochondrial"/>
    <property type="match status" value="1"/>
</dbReference>
<dbReference type="OrthoDB" id="629407at2759"/>
<evidence type="ECO:0000256" key="10">
    <source>
        <dbReference type="RuleBase" id="RU363035"/>
    </source>
</evidence>
<proteinExistence type="inferred from homology"/>
<evidence type="ECO:0000256" key="5">
    <source>
        <dbReference type="ARBA" id="ARBA00022840"/>
    </source>
</evidence>
<dbReference type="SUPFAM" id="SSF47323">
    <property type="entry name" value="Anticodon-binding domain of a subclass of class I aminoacyl-tRNA synthetases"/>
    <property type="match status" value="1"/>
</dbReference>
<dbReference type="PRINTS" id="PR00986">
    <property type="entry name" value="TRNASYNTHVAL"/>
</dbReference>
<dbReference type="InterPro" id="IPR009080">
    <property type="entry name" value="tRNAsynth_Ia_anticodon-bd"/>
</dbReference>
<dbReference type="GO" id="GO:0002161">
    <property type="term" value="F:aminoacyl-tRNA deacylase activity"/>
    <property type="evidence" value="ECO:0007669"/>
    <property type="project" value="InterPro"/>
</dbReference>
<feature type="domain" description="Methionyl/Valyl/Leucyl/Isoleucyl-tRNA synthetase anticodon-binding" evidence="12">
    <location>
        <begin position="706"/>
        <end position="860"/>
    </location>
</feature>
<dbReference type="NCBIfam" id="NF004349">
    <property type="entry name" value="PRK05729.1"/>
    <property type="match status" value="1"/>
</dbReference>
<evidence type="ECO:0000259" key="11">
    <source>
        <dbReference type="Pfam" id="PF00133"/>
    </source>
</evidence>
<dbReference type="InterPro" id="IPR002300">
    <property type="entry name" value="aa-tRNA-synth_Ia"/>
</dbReference>
<comment type="catalytic activity">
    <reaction evidence="9">
        <text>tRNA(Val) + L-valine + ATP = L-valyl-tRNA(Val) + AMP + diphosphate</text>
        <dbReference type="Rhea" id="RHEA:10704"/>
        <dbReference type="Rhea" id="RHEA-COMP:9672"/>
        <dbReference type="Rhea" id="RHEA-COMP:9708"/>
        <dbReference type="ChEBI" id="CHEBI:30616"/>
        <dbReference type="ChEBI" id="CHEBI:33019"/>
        <dbReference type="ChEBI" id="CHEBI:57762"/>
        <dbReference type="ChEBI" id="CHEBI:78442"/>
        <dbReference type="ChEBI" id="CHEBI:78537"/>
        <dbReference type="ChEBI" id="CHEBI:456215"/>
        <dbReference type="EC" id="6.1.1.9"/>
    </reaction>
</comment>
<comment type="similarity">
    <text evidence="1 10">Belongs to the class-I aminoacyl-tRNA synthetase family.</text>
</comment>
<dbReference type="InterPro" id="IPR001412">
    <property type="entry name" value="aa-tRNA-synth_I_CS"/>
</dbReference>
<dbReference type="EMBL" id="CAKXAJ010025664">
    <property type="protein sequence ID" value="CAH2242554.1"/>
    <property type="molecule type" value="Genomic_DNA"/>
</dbReference>
<dbReference type="InterPro" id="IPR014729">
    <property type="entry name" value="Rossmann-like_a/b/a_fold"/>
</dbReference>
<name>A0A8S4RYT8_9NEOP</name>